<dbReference type="OMA" id="IVIQMAT"/>
<dbReference type="FunCoup" id="A0A4Q1BUU3">
    <property type="interactions" value="383"/>
</dbReference>
<dbReference type="AlphaFoldDB" id="A0A4Q1BUU3"/>
<dbReference type="Pfam" id="PF01984">
    <property type="entry name" value="dsDNA_bind"/>
    <property type="match status" value="1"/>
</dbReference>
<proteinExistence type="inferred from homology"/>
<dbReference type="OrthoDB" id="10252486at2759"/>
<reference evidence="3 4" key="1">
    <citation type="submission" date="2016-06" db="EMBL/GenBank/DDBJ databases">
        <title>Evolution of pathogenesis and genome organization in the Tremellales.</title>
        <authorList>
            <person name="Cuomo C."/>
            <person name="Litvintseva A."/>
            <person name="Heitman J."/>
            <person name="Chen Y."/>
            <person name="Sun S."/>
            <person name="Springer D."/>
            <person name="Dromer F."/>
            <person name="Young S."/>
            <person name="Zeng Q."/>
            <person name="Chapman S."/>
            <person name="Gujja S."/>
            <person name="Saif S."/>
            <person name="Birren B."/>
        </authorList>
    </citation>
    <scope>NUCLEOTIDE SEQUENCE [LARGE SCALE GENOMIC DNA]</scope>
    <source>
        <strain evidence="3 4">ATCC 28783</strain>
    </source>
</reference>
<dbReference type="GO" id="GO:0005829">
    <property type="term" value="C:cytosol"/>
    <property type="evidence" value="ECO:0007669"/>
    <property type="project" value="TreeGrafter"/>
</dbReference>
<feature type="region of interest" description="Disordered" evidence="2">
    <location>
        <begin position="103"/>
        <end position="149"/>
    </location>
</feature>
<dbReference type="Gene3D" id="1.10.8.140">
    <property type="entry name" value="PDCD5-like"/>
    <property type="match status" value="1"/>
</dbReference>
<evidence type="ECO:0000256" key="2">
    <source>
        <dbReference type="SAM" id="MobiDB-lite"/>
    </source>
</evidence>
<gene>
    <name evidence="3" type="ORF">M231_00864</name>
</gene>
<keyword evidence="4" id="KW-1185">Reference proteome</keyword>
<name>A0A4Q1BUU3_TREME</name>
<dbReference type="PANTHER" id="PTHR10840">
    <property type="entry name" value="PROGRAMMED CELL DEATH PROTEIN 5"/>
    <property type="match status" value="1"/>
</dbReference>
<dbReference type="InParanoid" id="A0A4Q1BUU3"/>
<evidence type="ECO:0000313" key="4">
    <source>
        <dbReference type="Proteomes" id="UP000289152"/>
    </source>
</evidence>
<organism evidence="3 4">
    <name type="scientific">Tremella mesenterica</name>
    <name type="common">Jelly fungus</name>
    <dbReference type="NCBI Taxonomy" id="5217"/>
    <lineage>
        <taxon>Eukaryota</taxon>
        <taxon>Fungi</taxon>
        <taxon>Dikarya</taxon>
        <taxon>Basidiomycota</taxon>
        <taxon>Agaricomycotina</taxon>
        <taxon>Tremellomycetes</taxon>
        <taxon>Tremellales</taxon>
        <taxon>Tremellaceae</taxon>
        <taxon>Tremella</taxon>
    </lineage>
</organism>
<dbReference type="VEuPathDB" id="FungiDB:TREMEDRAFT_70270"/>
<dbReference type="SUPFAM" id="SSF46950">
    <property type="entry name" value="Double-stranded DNA-binding domain"/>
    <property type="match status" value="1"/>
</dbReference>
<sequence length="149" mass="16309">MSNISLPPGMRAVPAPTSQPQGVPSGQGPSTEEKEAKERQMGEMKRGMIAAMLESEARERLSRIALTRPELAAQVEDLLIRMGQSGQIRGKVNDENLKGLLQQVTDMSQPKPKPKPITTTSTGTRTKSLAAGITIHRKRDESDDEEYDL</sequence>
<comment type="caution">
    <text evidence="3">The sequence shown here is derived from an EMBL/GenBank/DDBJ whole genome shotgun (WGS) entry which is preliminary data.</text>
</comment>
<protein>
    <recommendedName>
        <fullName evidence="5">Programmed cell death protein 5</fullName>
    </recommendedName>
</protein>
<dbReference type="InterPro" id="IPR002836">
    <property type="entry name" value="PDCD5-like"/>
</dbReference>
<accession>A0A4Q1BUU3</accession>
<evidence type="ECO:0000313" key="3">
    <source>
        <dbReference type="EMBL" id="RXK41865.1"/>
    </source>
</evidence>
<dbReference type="PANTHER" id="PTHR10840:SF0">
    <property type="entry name" value="PROGRAMMED CELL DEATH PROTEIN 5"/>
    <property type="match status" value="1"/>
</dbReference>
<feature type="compositionally biased region" description="Low complexity" evidence="2">
    <location>
        <begin position="116"/>
        <end position="127"/>
    </location>
</feature>
<evidence type="ECO:0000256" key="1">
    <source>
        <dbReference type="ARBA" id="ARBA00010490"/>
    </source>
</evidence>
<evidence type="ECO:0008006" key="5">
    <source>
        <dbReference type="Google" id="ProtNLM"/>
    </source>
</evidence>
<dbReference type="GO" id="GO:0003677">
    <property type="term" value="F:DNA binding"/>
    <property type="evidence" value="ECO:0007669"/>
    <property type="project" value="InterPro"/>
</dbReference>
<feature type="compositionally biased region" description="Basic and acidic residues" evidence="2">
    <location>
        <begin position="31"/>
        <end position="43"/>
    </location>
</feature>
<dbReference type="EMBL" id="SDIL01000005">
    <property type="protein sequence ID" value="RXK41865.1"/>
    <property type="molecule type" value="Genomic_DNA"/>
</dbReference>
<feature type="compositionally biased region" description="Polar residues" evidence="2">
    <location>
        <begin position="16"/>
        <end position="30"/>
    </location>
</feature>
<dbReference type="InterPro" id="IPR036883">
    <property type="entry name" value="PDCD5-like_sf"/>
</dbReference>
<dbReference type="GO" id="GO:0005634">
    <property type="term" value="C:nucleus"/>
    <property type="evidence" value="ECO:0007669"/>
    <property type="project" value="TreeGrafter"/>
</dbReference>
<feature type="region of interest" description="Disordered" evidence="2">
    <location>
        <begin position="1"/>
        <end position="43"/>
    </location>
</feature>
<comment type="similarity">
    <text evidence="1">Belongs to the PDCD5 family.</text>
</comment>
<dbReference type="Proteomes" id="UP000289152">
    <property type="component" value="Unassembled WGS sequence"/>
</dbReference>
<dbReference type="STRING" id="5217.A0A4Q1BUU3"/>